<dbReference type="RefSeq" id="WP_386270360.1">
    <property type="nucleotide sequence ID" value="NZ_JBHSAS010000006.1"/>
</dbReference>
<dbReference type="PROSITE" id="PS00941">
    <property type="entry name" value="CARBOXYLESTERASE_B_2"/>
    <property type="match status" value="1"/>
</dbReference>
<evidence type="ECO:0000256" key="5">
    <source>
        <dbReference type="SAM" id="MobiDB-lite"/>
    </source>
</evidence>
<dbReference type="Proteomes" id="UP001595793">
    <property type="component" value="Unassembled WGS sequence"/>
</dbReference>
<dbReference type="InterPro" id="IPR000997">
    <property type="entry name" value="Cholinesterase"/>
</dbReference>
<keyword evidence="8" id="KW-1185">Reference proteome</keyword>
<keyword evidence="3" id="KW-1015">Disulfide bond</keyword>
<comment type="caution">
    <text evidence="7">The sequence shown here is derived from an EMBL/GenBank/DDBJ whole genome shotgun (WGS) entry which is preliminary data.</text>
</comment>
<name>A0ABV8H7Q2_9FLAO</name>
<evidence type="ECO:0000256" key="3">
    <source>
        <dbReference type="ARBA" id="ARBA00023157"/>
    </source>
</evidence>
<feature type="domain" description="Carboxylesterase type B" evidence="6">
    <location>
        <begin position="30"/>
        <end position="534"/>
    </location>
</feature>
<feature type="region of interest" description="Disordered" evidence="5">
    <location>
        <begin position="428"/>
        <end position="454"/>
    </location>
</feature>
<evidence type="ECO:0000259" key="6">
    <source>
        <dbReference type="Pfam" id="PF00135"/>
    </source>
</evidence>
<sequence>MKKIIFFLAGLGLISCKENVSSSNTSEKNLIVKTENGAIEGFTNNDKSVLKYFGIPFAQPPVDKLRWKAPQDAKDWKDTLVTKAFKNKPVQANVYGDMNSRSNGMSEDCLYLNVWIPQTNSKEKLPVLVYFYGGGFLAGDASEPRYDGEAMAKKGIVVVTVNYRLNIFGFMAHPELSEEAPYEASGNYGLLDQQKGLEWVQNNIAAFGGDPNKITIAGESAGSISVSAQMASPLSKDIMNAAIGESGASIYPTLAPVSLEEAEANGVKFVEKVGAKSLAELRGMSTDSIFKLYQNAGRFNFPTVIDGYFLPKSLPEIFKAEEQAQVPLLVGWNSAEIPGSAIMQGLENTTENFRKKVNEIYPEDYKEVLNLYPHSNTDELKKSATQLASDRFIVYSTWKWFDLHRKNSNQPVYRYLFSKIRPELKDDSKQAGLAGGTKKKAEKNSESPKPIGAPHASEIEYFLGNLDRNNEYSWTQDDYKTSETIQKYIANFIKTGNPNNEELPKWNPAKENDQNPPILIIDTESKPENATNDERFLFLDQYYQK</sequence>
<evidence type="ECO:0000313" key="7">
    <source>
        <dbReference type="EMBL" id="MFC4027013.1"/>
    </source>
</evidence>
<protein>
    <recommendedName>
        <fullName evidence="4">Carboxylic ester hydrolase</fullName>
        <ecNumber evidence="4">3.1.1.-</ecNumber>
    </recommendedName>
</protein>
<dbReference type="SUPFAM" id="SSF53474">
    <property type="entry name" value="alpha/beta-Hydrolases"/>
    <property type="match status" value="1"/>
</dbReference>
<organism evidence="7 8">
    <name type="scientific">Zunongwangia endophytica</name>
    <dbReference type="NCBI Taxonomy" id="1808945"/>
    <lineage>
        <taxon>Bacteria</taxon>
        <taxon>Pseudomonadati</taxon>
        <taxon>Bacteroidota</taxon>
        <taxon>Flavobacteriia</taxon>
        <taxon>Flavobacteriales</taxon>
        <taxon>Flavobacteriaceae</taxon>
        <taxon>Zunongwangia</taxon>
    </lineage>
</organism>
<gene>
    <name evidence="7" type="ORF">ACFOS1_06320</name>
</gene>
<accession>A0ABV8H7Q2</accession>
<dbReference type="InterPro" id="IPR019819">
    <property type="entry name" value="Carboxylesterase_B_CS"/>
</dbReference>
<dbReference type="InterPro" id="IPR019826">
    <property type="entry name" value="Carboxylesterase_B_AS"/>
</dbReference>
<dbReference type="InterPro" id="IPR050654">
    <property type="entry name" value="AChE-related_enzymes"/>
</dbReference>
<evidence type="ECO:0000256" key="1">
    <source>
        <dbReference type="ARBA" id="ARBA00005964"/>
    </source>
</evidence>
<comment type="similarity">
    <text evidence="1 4">Belongs to the type-B carboxylesterase/lipase family.</text>
</comment>
<dbReference type="PANTHER" id="PTHR43918:SF4">
    <property type="entry name" value="CARBOXYLIC ESTER HYDROLASE"/>
    <property type="match status" value="1"/>
</dbReference>
<dbReference type="PRINTS" id="PR00878">
    <property type="entry name" value="CHOLNESTRASE"/>
</dbReference>
<dbReference type="PROSITE" id="PS00122">
    <property type="entry name" value="CARBOXYLESTERASE_B_1"/>
    <property type="match status" value="1"/>
</dbReference>
<dbReference type="PANTHER" id="PTHR43918">
    <property type="entry name" value="ACETYLCHOLINESTERASE"/>
    <property type="match status" value="1"/>
</dbReference>
<evidence type="ECO:0000256" key="2">
    <source>
        <dbReference type="ARBA" id="ARBA00022801"/>
    </source>
</evidence>
<evidence type="ECO:0000313" key="8">
    <source>
        <dbReference type="Proteomes" id="UP001595793"/>
    </source>
</evidence>
<reference evidence="8" key="1">
    <citation type="journal article" date="2019" name="Int. J. Syst. Evol. Microbiol.">
        <title>The Global Catalogue of Microorganisms (GCM) 10K type strain sequencing project: providing services to taxonomists for standard genome sequencing and annotation.</title>
        <authorList>
            <consortium name="The Broad Institute Genomics Platform"/>
            <consortium name="The Broad Institute Genome Sequencing Center for Infectious Disease"/>
            <person name="Wu L."/>
            <person name="Ma J."/>
        </authorList>
    </citation>
    <scope>NUCLEOTIDE SEQUENCE [LARGE SCALE GENOMIC DNA]</scope>
    <source>
        <strain evidence="8">CECT 9128</strain>
    </source>
</reference>
<dbReference type="InterPro" id="IPR002018">
    <property type="entry name" value="CarbesteraseB"/>
</dbReference>
<proteinExistence type="inferred from homology"/>
<dbReference type="PROSITE" id="PS51257">
    <property type="entry name" value="PROKAR_LIPOPROTEIN"/>
    <property type="match status" value="1"/>
</dbReference>
<evidence type="ECO:0000256" key="4">
    <source>
        <dbReference type="RuleBase" id="RU361235"/>
    </source>
</evidence>
<dbReference type="Pfam" id="PF00135">
    <property type="entry name" value="COesterase"/>
    <property type="match status" value="1"/>
</dbReference>
<keyword evidence="2 4" id="KW-0378">Hydrolase</keyword>
<dbReference type="EMBL" id="JBHSAS010000006">
    <property type="protein sequence ID" value="MFC4027013.1"/>
    <property type="molecule type" value="Genomic_DNA"/>
</dbReference>
<dbReference type="Gene3D" id="3.40.50.1820">
    <property type="entry name" value="alpha/beta hydrolase"/>
    <property type="match status" value="1"/>
</dbReference>
<dbReference type="InterPro" id="IPR029058">
    <property type="entry name" value="AB_hydrolase_fold"/>
</dbReference>
<dbReference type="EC" id="3.1.1.-" evidence="4"/>